<accession>A0A392Q116</accession>
<sequence length="60" mass="6680">MFALFSRIGSSADPTFSRFGTPIRTRSSSPTIPATISLAQVYAERKLVRVSELTRDFDNI</sequence>
<dbReference type="EMBL" id="LXQA010107024">
    <property type="protein sequence ID" value="MCI17784.1"/>
    <property type="molecule type" value="Genomic_DNA"/>
</dbReference>
<protein>
    <submittedName>
        <fullName evidence="1">Uncharacterized protein</fullName>
    </submittedName>
</protein>
<evidence type="ECO:0000313" key="2">
    <source>
        <dbReference type="Proteomes" id="UP000265520"/>
    </source>
</evidence>
<keyword evidence="2" id="KW-1185">Reference proteome</keyword>
<evidence type="ECO:0000313" key="1">
    <source>
        <dbReference type="EMBL" id="MCI17784.1"/>
    </source>
</evidence>
<name>A0A392Q116_9FABA</name>
<comment type="caution">
    <text evidence="1">The sequence shown here is derived from an EMBL/GenBank/DDBJ whole genome shotgun (WGS) entry which is preliminary data.</text>
</comment>
<reference evidence="1 2" key="1">
    <citation type="journal article" date="2018" name="Front. Plant Sci.">
        <title>Red Clover (Trifolium pratense) and Zigzag Clover (T. medium) - A Picture of Genomic Similarities and Differences.</title>
        <authorList>
            <person name="Dluhosova J."/>
            <person name="Istvanek J."/>
            <person name="Nedelnik J."/>
            <person name="Repkova J."/>
        </authorList>
    </citation>
    <scope>NUCLEOTIDE SEQUENCE [LARGE SCALE GENOMIC DNA]</scope>
    <source>
        <strain evidence="2">cv. 10/8</strain>
        <tissue evidence="1">Leaf</tissue>
    </source>
</reference>
<organism evidence="1 2">
    <name type="scientific">Trifolium medium</name>
    <dbReference type="NCBI Taxonomy" id="97028"/>
    <lineage>
        <taxon>Eukaryota</taxon>
        <taxon>Viridiplantae</taxon>
        <taxon>Streptophyta</taxon>
        <taxon>Embryophyta</taxon>
        <taxon>Tracheophyta</taxon>
        <taxon>Spermatophyta</taxon>
        <taxon>Magnoliopsida</taxon>
        <taxon>eudicotyledons</taxon>
        <taxon>Gunneridae</taxon>
        <taxon>Pentapetalae</taxon>
        <taxon>rosids</taxon>
        <taxon>fabids</taxon>
        <taxon>Fabales</taxon>
        <taxon>Fabaceae</taxon>
        <taxon>Papilionoideae</taxon>
        <taxon>50 kb inversion clade</taxon>
        <taxon>NPAAA clade</taxon>
        <taxon>Hologalegina</taxon>
        <taxon>IRL clade</taxon>
        <taxon>Trifolieae</taxon>
        <taxon>Trifolium</taxon>
    </lineage>
</organism>
<dbReference type="AlphaFoldDB" id="A0A392Q116"/>
<feature type="non-terminal residue" evidence="1">
    <location>
        <position position="60"/>
    </location>
</feature>
<dbReference type="Proteomes" id="UP000265520">
    <property type="component" value="Unassembled WGS sequence"/>
</dbReference>
<proteinExistence type="predicted"/>